<dbReference type="InterPro" id="IPR002750">
    <property type="entry name" value="CobE/GbiG_C"/>
</dbReference>
<name>A0ABQ4T5V4_METOR</name>
<proteinExistence type="predicted"/>
<keyword evidence="3" id="KW-1185">Reference proteome</keyword>
<dbReference type="RefSeq" id="WP_238309556.1">
    <property type="nucleotide sequence ID" value="NZ_BPQV01000001.1"/>
</dbReference>
<organism evidence="2 3">
    <name type="scientific">Methylobacterium organophilum</name>
    <dbReference type="NCBI Taxonomy" id="410"/>
    <lineage>
        <taxon>Bacteria</taxon>
        <taxon>Pseudomonadati</taxon>
        <taxon>Pseudomonadota</taxon>
        <taxon>Alphaproteobacteria</taxon>
        <taxon>Hyphomicrobiales</taxon>
        <taxon>Methylobacteriaceae</taxon>
        <taxon>Methylobacterium</taxon>
    </lineage>
</organism>
<reference evidence="2" key="1">
    <citation type="journal article" date="2021" name="Front. Microbiol.">
        <title>Comprehensive Comparative Genomics and Phenotyping of Methylobacterium Species.</title>
        <authorList>
            <person name="Alessa O."/>
            <person name="Ogura Y."/>
            <person name="Fujitani Y."/>
            <person name="Takami H."/>
            <person name="Hayashi T."/>
            <person name="Sahin N."/>
            <person name="Tani A."/>
        </authorList>
    </citation>
    <scope>NUCLEOTIDE SEQUENCE</scope>
    <source>
        <strain evidence="2">NBRC 15689</strain>
    </source>
</reference>
<sequence length="140" mass="14072">MGLDEAVTAGPGRLVAGFGFRHAAEPDEILALVQAALDAVGHPVAALAALATAVDRAGESPIREAAARLALPLRGIAPEALRAADARVVTRSARMAAERGIGSLAEAAALAACGPTSRLLLPRIAGPRVTCALAVSRETP</sequence>
<comment type="caution">
    <text evidence="2">The sequence shown here is derived from an EMBL/GenBank/DDBJ whole genome shotgun (WGS) entry which is preliminary data.</text>
</comment>
<dbReference type="Pfam" id="PF01890">
    <property type="entry name" value="CbiG_C"/>
    <property type="match status" value="1"/>
</dbReference>
<evidence type="ECO:0000259" key="1">
    <source>
        <dbReference type="Pfam" id="PF01890"/>
    </source>
</evidence>
<protein>
    <recommendedName>
        <fullName evidence="1">CobE/GbiG C-terminal domain-containing protein</fullName>
    </recommendedName>
</protein>
<dbReference type="EMBL" id="BPQV01000001">
    <property type="protein sequence ID" value="GJE25626.1"/>
    <property type="molecule type" value="Genomic_DNA"/>
</dbReference>
<reference evidence="2" key="2">
    <citation type="submission" date="2021-08" db="EMBL/GenBank/DDBJ databases">
        <authorList>
            <person name="Tani A."/>
            <person name="Ola A."/>
            <person name="Ogura Y."/>
            <person name="Katsura K."/>
            <person name="Hayashi T."/>
        </authorList>
    </citation>
    <scope>NUCLEOTIDE SEQUENCE</scope>
    <source>
        <strain evidence="2">NBRC 15689</strain>
    </source>
</reference>
<dbReference type="InterPro" id="IPR052553">
    <property type="entry name" value="CbiG_hydrolase"/>
</dbReference>
<accession>A0ABQ4T5V4</accession>
<dbReference type="PANTHER" id="PTHR37477">
    <property type="entry name" value="COBALT-PRECORRIN-5A HYDROLASE"/>
    <property type="match status" value="1"/>
</dbReference>
<gene>
    <name evidence="2" type="ORF">LKMONMHP_0464</name>
</gene>
<dbReference type="Gene3D" id="3.30.420.180">
    <property type="entry name" value="CobE/GbiG C-terminal domain"/>
    <property type="match status" value="1"/>
</dbReference>
<feature type="domain" description="CobE/GbiG C-terminal" evidence="1">
    <location>
        <begin position="14"/>
        <end position="134"/>
    </location>
</feature>
<dbReference type="PANTHER" id="PTHR37477:SF1">
    <property type="entry name" value="COBALT-PRECORRIN-5A HYDROLASE"/>
    <property type="match status" value="1"/>
</dbReference>
<evidence type="ECO:0000313" key="3">
    <source>
        <dbReference type="Proteomes" id="UP001055156"/>
    </source>
</evidence>
<dbReference type="InterPro" id="IPR036518">
    <property type="entry name" value="CobE/GbiG_C_sf"/>
</dbReference>
<dbReference type="SUPFAM" id="SSF159664">
    <property type="entry name" value="CobE/GbiG C-terminal domain-like"/>
    <property type="match status" value="1"/>
</dbReference>
<dbReference type="Proteomes" id="UP001055156">
    <property type="component" value="Unassembled WGS sequence"/>
</dbReference>
<evidence type="ECO:0000313" key="2">
    <source>
        <dbReference type="EMBL" id="GJE25626.1"/>
    </source>
</evidence>